<dbReference type="PhylomeDB" id="A7RWT0"/>
<feature type="domain" description="Centrosomal protein of 85 kDa-like CC4 coiled-coil" evidence="3">
    <location>
        <begin position="426"/>
        <end position="514"/>
    </location>
</feature>
<dbReference type="InterPro" id="IPR040210">
    <property type="entry name" value="Cep85/Cep85L"/>
</dbReference>
<keyword evidence="5" id="KW-1185">Reference proteome</keyword>
<dbReference type="eggNOG" id="ENOG502QR5U">
    <property type="taxonomic scope" value="Eukaryota"/>
</dbReference>
<evidence type="ECO:0000256" key="2">
    <source>
        <dbReference type="SAM" id="MobiDB-lite"/>
    </source>
</evidence>
<keyword evidence="1" id="KW-0175">Coiled coil</keyword>
<feature type="compositionally biased region" description="Basic and acidic residues" evidence="2">
    <location>
        <begin position="44"/>
        <end position="63"/>
    </location>
</feature>
<dbReference type="Proteomes" id="UP000001593">
    <property type="component" value="Unassembled WGS sequence"/>
</dbReference>
<dbReference type="EMBL" id="DS469548">
    <property type="protein sequence ID" value="EDO44025.1"/>
    <property type="molecule type" value="Genomic_DNA"/>
</dbReference>
<evidence type="ECO:0000313" key="5">
    <source>
        <dbReference type="Proteomes" id="UP000001593"/>
    </source>
</evidence>
<gene>
    <name evidence="4" type="ORF">NEMVEDRAFT_v1g203318</name>
</gene>
<accession>A7RWT0</accession>
<dbReference type="OMA" id="YQCEIAQ"/>
<dbReference type="PANTHER" id="PTHR31075">
    <property type="entry name" value="CENTROSOMAL PROTEIN OF 85 KDA"/>
    <property type="match status" value="1"/>
</dbReference>
<dbReference type="GO" id="GO:0005813">
    <property type="term" value="C:centrosome"/>
    <property type="evidence" value="ECO:0000318"/>
    <property type="project" value="GO_Central"/>
</dbReference>
<dbReference type="STRING" id="45351.A7RWT0"/>
<feature type="compositionally biased region" description="Polar residues" evidence="2">
    <location>
        <begin position="1"/>
        <end position="20"/>
    </location>
</feature>
<dbReference type="InParanoid" id="A7RWT0"/>
<proteinExistence type="predicted"/>
<feature type="compositionally biased region" description="Polar residues" evidence="2">
    <location>
        <begin position="165"/>
        <end position="179"/>
    </location>
</feature>
<organism evidence="4 5">
    <name type="scientific">Nematostella vectensis</name>
    <name type="common">Starlet sea anemone</name>
    <dbReference type="NCBI Taxonomy" id="45351"/>
    <lineage>
        <taxon>Eukaryota</taxon>
        <taxon>Metazoa</taxon>
        <taxon>Cnidaria</taxon>
        <taxon>Anthozoa</taxon>
        <taxon>Hexacorallia</taxon>
        <taxon>Actiniaria</taxon>
        <taxon>Edwardsiidae</taxon>
        <taxon>Nematostella</taxon>
    </lineage>
</organism>
<sequence>MYSRNSTTASYKQGSQQWISPYQPRVQSKLLDKSSSEPSSPQPRHKDTGSNKRKDSSRRDHSHTSKYSSTSYEDVSEPRWTGKLSQSTPSSSASSLSGRNWPPSKIDIRNQPEPSSYSKYTGQSMYATAPPEGYTLAAFDAASVAYVAPQQRHEAYPLDGFATPTGLTSKPRTPSSAASTDDDKLDSLIRAKDELIRQKDQIIERQKKSIQQLQQQQLNLDAKLQHMLVTRSCGQEGMVTVKLQEYQCEIAQLRATIAQITSDRDVELDKLKRKLGQKKSIQQLQQQQLNLDAKLQHMLVTRSCGQEGMVTVKLQEYQCEIAQLRATIAQITSDRDVELDKLKRKLGETEYILQQMDSSVKQTAAIKEKDVDSLQQQLAEKDRRIEELNSKLESSKKDVLNSNQEKCLEKFKANGPVSEVEYEDLKMENERLQAELSRTKKVLEAKHKKMKSFHEQSQKDQKALEERLVQEENMVVALRDEVNSRDQSIRELRKSIKEVSCQMQDLMESNLNLKSACDKYEKANSKEKREANSRLWREMARCASDLKGVVQLCSARKNGEDPNISLLFGSKGNTTVTEEFGEFTDDVDSVNKRILKLNELQTEIEALRTFISDQYAEDIGNNCTTQ</sequence>
<dbReference type="PANTHER" id="PTHR31075:SF4">
    <property type="entry name" value="CENTROSOMAL PROTEIN OF 85 KDA"/>
    <property type="match status" value="1"/>
</dbReference>
<reference evidence="4 5" key="1">
    <citation type="journal article" date="2007" name="Science">
        <title>Sea anemone genome reveals ancestral eumetazoan gene repertoire and genomic organization.</title>
        <authorList>
            <person name="Putnam N.H."/>
            <person name="Srivastava M."/>
            <person name="Hellsten U."/>
            <person name="Dirks B."/>
            <person name="Chapman J."/>
            <person name="Salamov A."/>
            <person name="Terry A."/>
            <person name="Shapiro H."/>
            <person name="Lindquist E."/>
            <person name="Kapitonov V.V."/>
            <person name="Jurka J."/>
            <person name="Genikhovich G."/>
            <person name="Grigoriev I.V."/>
            <person name="Lucas S.M."/>
            <person name="Steele R.E."/>
            <person name="Finnerty J.R."/>
            <person name="Technau U."/>
            <person name="Martindale M.Q."/>
            <person name="Rokhsar D.S."/>
        </authorList>
    </citation>
    <scope>NUCLEOTIDE SEQUENCE [LARGE SCALE GENOMIC DNA]</scope>
    <source>
        <strain evidence="5">CH2 X CH6</strain>
    </source>
</reference>
<feature type="coiled-coil region" evidence="1">
    <location>
        <begin position="364"/>
        <end position="530"/>
    </location>
</feature>
<name>A7RWT0_NEMVE</name>
<dbReference type="HOGENOM" id="CLU_437013_0_0_1"/>
<feature type="region of interest" description="Disordered" evidence="2">
    <location>
        <begin position="160"/>
        <end position="184"/>
    </location>
</feature>
<evidence type="ECO:0000313" key="4">
    <source>
        <dbReference type="EMBL" id="EDO44025.1"/>
    </source>
</evidence>
<feature type="coiled-coil region" evidence="1">
    <location>
        <begin position="185"/>
        <end position="263"/>
    </location>
</feature>
<evidence type="ECO:0000256" key="1">
    <source>
        <dbReference type="SAM" id="Coils"/>
    </source>
</evidence>
<protein>
    <recommendedName>
        <fullName evidence="3">Centrosomal protein of 85 kDa-like CC4 coiled-coil domain-containing protein</fullName>
    </recommendedName>
</protein>
<dbReference type="Pfam" id="PF24555">
    <property type="entry name" value="CC4_CEP85"/>
    <property type="match status" value="1"/>
</dbReference>
<dbReference type="InterPro" id="IPR058190">
    <property type="entry name" value="CC4_CEP85"/>
</dbReference>
<feature type="region of interest" description="Disordered" evidence="2">
    <location>
        <begin position="1"/>
        <end position="119"/>
    </location>
</feature>
<feature type="compositionally biased region" description="Low complexity" evidence="2">
    <location>
        <begin position="85"/>
        <end position="97"/>
    </location>
</feature>
<dbReference type="AlphaFoldDB" id="A7RWT0"/>
<evidence type="ECO:0000259" key="3">
    <source>
        <dbReference type="Pfam" id="PF24555"/>
    </source>
</evidence>